<dbReference type="SMART" id="SM00267">
    <property type="entry name" value="GGDEF"/>
    <property type="match status" value="1"/>
</dbReference>
<dbReference type="GO" id="GO:0052621">
    <property type="term" value="F:diguanylate cyclase activity"/>
    <property type="evidence" value="ECO:0007669"/>
    <property type="project" value="UniProtKB-EC"/>
</dbReference>
<feature type="transmembrane region" description="Helical" evidence="3">
    <location>
        <begin position="214"/>
        <end position="234"/>
    </location>
</feature>
<dbReference type="InterPro" id="IPR050469">
    <property type="entry name" value="Diguanylate_Cyclase"/>
</dbReference>
<proteinExistence type="predicted"/>
<name>A0ABT4YXK7_9VIBR</name>
<comment type="caution">
    <text evidence="5">The sequence shown here is derived from an EMBL/GenBank/DDBJ whole genome shotgun (WGS) entry which is preliminary data.</text>
</comment>
<evidence type="ECO:0000313" key="6">
    <source>
        <dbReference type="Proteomes" id="UP001210678"/>
    </source>
</evidence>
<gene>
    <name evidence="5" type="ORF">PGX00_19610</name>
</gene>
<feature type="transmembrane region" description="Helical" evidence="3">
    <location>
        <begin position="6"/>
        <end position="28"/>
    </location>
</feature>
<keyword evidence="5" id="KW-0548">Nucleotidyltransferase</keyword>
<protein>
    <recommendedName>
        <fullName evidence="1">diguanylate cyclase</fullName>
        <ecNumber evidence="1">2.7.7.65</ecNumber>
    </recommendedName>
</protein>
<sequence length="422" mass="47872">MVQVLSLPLIVTSSISLILGLFFMLLFYRLRSRYDESVQYYFVFSLSALVSGIFLGAFAVLINSGDNLDYLNISNRLAIITSMFTIVLGLHFYVSFFDYKAPVFLKWCYAISTIFSLLSLVPNPYFLAKEFLSTSEYYTGLVYGPLFQLWGVWVLILAAYCITILVRVYLRKSRSEKNQSMGTVQLLLAASTIWMIAGVCDTLTGIQVVDLPPLTWVGSFLVTCCIAWILVLHIDDLYEDRRQMSNRLMYDHLTQAFSRSYFEIRFSEELKTLSRSDSIRLYVCIFDLDDFKTVNDHHGHINGDELLKGIARITKEAIRPSDCFARLGGDEFVLLLTGLEEDNQAFTIVDRIRNNILETRFGIGPDKFSASCSFGIVSAGPEHVMIQDLSKQLLSYADQALYSSKHQGKNTISVSNLPMFTD</sequence>
<feature type="transmembrane region" description="Helical" evidence="3">
    <location>
        <begin position="182"/>
        <end position="208"/>
    </location>
</feature>
<dbReference type="RefSeq" id="WP_272139726.1">
    <property type="nucleotide sequence ID" value="NZ_JAQLOI010000003.1"/>
</dbReference>
<evidence type="ECO:0000256" key="1">
    <source>
        <dbReference type="ARBA" id="ARBA00012528"/>
    </source>
</evidence>
<dbReference type="Proteomes" id="UP001210678">
    <property type="component" value="Unassembled WGS sequence"/>
</dbReference>
<dbReference type="InterPro" id="IPR029787">
    <property type="entry name" value="Nucleotide_cyclase"/>
</dbReference>
<feature type="transmembrane region" description="Helical" evidence="3">
    <location>
        <begin position="40"/>
        <end position="62"/>
    </location>
</feature>
<feature type="transmembrane region" description="Helical" evidence="3">
    <location>
        <begin position="108"/>
        <end position="127"/>
    </location>
</feature>
<keyword evidence="3" id="KW-1133">Transmembrane helix</keyword>
<dbReference type="Pfam" id="PF00990">
    <property type="entry name" value="GGDEF"/>
    <property type="match status" value="1"/>
</dbReference>
<dbReference type="EMBL" id="JAQLOI010000003">
    <property type="protein sequence ID" value="MDB1125744.1"/>
    <property type="molecule type" value="Genomic_DNA"/>
</dbReference>
<evidence type="ECO:0000313" key="5">
    <source>
        <dbReference type="EMBL" id="MDB1125744.1"/>
    </source>
</evidence>
<dbReference type="CDD" id="cd01949">
    <property type="entry name" value="GGDEF"/>
    <property type="match status" value="1"/>
</dbReference>
<feature type="transmembrane region" description="Helical" evidence="3">
    <location>
        <begin position="147"/>
        <end position="170"/>
    </location>
</feature>
<dbReference type="NCBIfam" id="TIGR00254">
    <property type="entry name" value="GGDEF"/>
    <property type="match status" value="1"/>
</dbReference>
<dbReference type="PROSITE" id="PS50887">
    <property type="entry name" value="GGDEF"/>
    <property type="match status" value="1"/>
</dbReference>
<dbReference type="PANTHER" id="PTHR45138">
    <property type="entry name" value="REGULATORY COMPONENTS OF SENSORY TRANSDUCTION SYSTEM"/>
    <property type="match status" value="1"/>
</dbReference>
<feature type="transmembrane region" description="Helical" evidence="3">
    <location>
        <begin position="77"/>
        <end position="96"/>
    </location>
</feature>
<dbReference type="InterPro" id="IPR000160">
    <property type="entry name" value="GGDEF_dom"/>
</dbReference>
<evidence type="ECO:0000256" key="2">
    <source>
        <dbReference type="ARBA" id="ARBA00034247"/>
    </source>
</evidence>
<keyword evidence="5" id="KW-0808">Transferase</keyword>
<feature type="domain" description="GGDEF" evidence="4">
    <location>
        <begin position="279"/>
        <end position="417"/>
    </location>
</feature>
<dbReference type="PANTHER" id="PTHR45138:SF9">
    <property type="entry name" value="DIGUANYLATE CYCLASE DGCM-RELATED"/>
    <property type="match status" value="1"/>
</dbReference>
<organism evidence="5 6">
    <name type="scientific">Vibrio algarum</name>
    <dbReference type="NCBI Taxonomy" id="3020714"/>
    <lineage>
        <taxon>Bacteria</taxon>
        <taxon>Pseudomonadati</taxon>
        <taxon>Pseudomonadota</taxon>
        <taxon>Gammaproteobacteria</taxon>
        <taxon>Vibrionales</taxon>
        <taxon>Vibrionaceae</taxon>
        <taxon>Vibrio</taxon>
    </lineage>
</organism>
<dbReference type="InterPro" id="IPR043128">
    <property type="entry name" value="Rev_trsase/Diguanyl_cyclase"/>
</dbReference>
<keyword evidence="6" id="KW-1185">Reference proteome</keyword>
<dbReference type="Gene3D" id="3.30.70.270">
    <property type="match status" value="1"/>
</dbReference>
<reference evidence="5 6" key="1">
    <citation type="submission" date="2023-01" db="EMBL/GenBank/DDBJ databases">
        <title>Vibrio sp. KJ40-1 sp.nov, isolated from marine algae.</title>
        <authorList>
            <person name="Butt M."/>
            <person name="Kim J.M.J."/>
            <person name="Jeon C.O.C."/>
        </authorList>
    </citation>
    <scope>NUCLEOTIDE SEQUENCE [LARGE SCALE GENOMIC DNA]</scope>
    <source>
        <strain evidence="5 6">KJ40-1</strain>
    </source>
</reference>
<evidence type="ECO:0000259" key="4">
    <source>
        <dbReference type="PROSITE" id="PS50887"/>
    </source>
</evidence>
<comment type="catalytic activity">
    <reaction evidence="2">
        <text>2 GTP = 3',3'-c-di-GMP + 2 diphosphate</text>
        <dbReference type="Rhea" id="RHEA:24898"/>
        <dbReference type="ChEBI" id="CHEBI:33019"/>
        <dbReference type="ChEBI" id="CHEBI:37565"/>
        <dbReference type="ChEBI" id="CHEBI:58805"/>
        <dbReference type="EC" id="2.7.7.65"/>
    </reaction>
</comment>
<accession>A0ABT4YXK7</accession>
<evidence type="ECO:0000256" key="3">
    <source>
        <dbReference type="SAM" id="Phobius"/>
    </source>
</evidence>
<keyword evidence="3" id="KW-0472">Membrane</keyword>
<dbReference type="EC" id="2.7.7.65" evidence="1"/>
<keyword evidence="3" id="KW-0812">Transmembrane</keyword>
<dbReference type="SUPFAM" id="SSF55073">
    <property type="entry name" value="Nucleotide cyclase"/>
    <property type="match status" value="1"/>
</dbReference>